<dbReference type="Proteomes" id="UP000007819">
    <property type="component" value="Chromosome X"/>
</dbReference>
<dbReference type="RefSeq" id="XP_008180959.1">
    <property type="nucleotide sequence ID" value="XM_008182737.1"/>
</dbReference>
<name>A0A8R2F6L5_ACYPI</name>
<dbReference type="EnsemblMetazoa" id="XM_008182737.1">
    <property type="protein sequence ID" value="XP_008180959.1"/>
    <property type="gene ID" value="LOC103308751"/>
</dbReference>
<sequence>MSSIRASVDAFQTEIFWARVEATKSISANICLYELCGQLFPISDDFLKPGINDFSTVTSCINTKDFIFLGPVAFLNHDCEPNVQWYSRTKRLSCVKTVCHIQKGHELTVYYGRDFFGTGNCECQCVTCEKNDAGFFSKASSIDDKLPLKVKVSHKTKTVMNVDEQNDDESTKVNSFTILESSTDVKELPPTGGNNEIDSCDKNDGGDADDGDDVSNSTTNDGLQSFHTDASSIDDELPLKVNVSHKTKTDMNADEQNDDQSTNVNSLTILESATGVKELAPTGAGELALTELAGMDELTTRVLERDDTALYSKG</sequence>
<dbReference type="GO" id="GO:0042799">
    <property type="term" value="F:histone H4K20 methyltransferase activity"/>
    <property type="evidence" value="ECO:0007669"/>
    <property type="project" value="TreeGrafter"/>
</dbReference>
<dbReference type="KEGG" id="api:103308751"/>
<proteinExistence type="predicted"/>
<evidence type="ECO:0000256" key="1">
    <source>
        <dbReference type="SAM" id="MobiDB-lite"/>
    </source>
</evidence>
<dbReference type="InterPro" id="IPR001214">
    <property type="entry name" value="SET_dom"/>
</dbReference>
<dbReference type="InterPro" id="IPR039977">
    <property type="entry name" value="Suv4-20/Set9"/>
</dbReference>
<dbReference type="OrthoDB" id="6627536at2759"/>
<dbReference type="GO" id="GO:0005634">
    <property type="term" value="C:nucleus"/>
    <property type="evidence" value="ECO:0007669"/>
    <property type="project" value="TreeGrafter"/>
</dbReference>
<dbReference type="Gene3D" id="2.170.270.10">
    <property type="entry name" value="SET domain"/>
    <property type="match status" value="1"/>
</dbReference>
<dbReference type="Pfam" id="PF00856">
    <property type="entry name" value="SET"/>
    <property type="match status" value="1"/>
</dbReference>
<feature type="region of interest" description="Disordered" evidence="1">
    <location>
        <begin position="178"/>
        <end position="238"/>
    </location>
</feature>
<dbReference type="AlphaFoldDB" id="A0A8R2F6L5"/>
<protein>
    <recommendedName>
        <fullName evidence="2">SET domain-containing protein</fullName>
    </recommendedName>
</protein>
<reference evidence="4" key="1">
    <citation type="submission" date="2010-06" db="EMBL/GenBank/DDBJ databases">
        <authorList>
            <person name="Jiang H."/>
            <person name="Abraham K."/>
            <person name="Ali S."/>
            <person name="Alsbrooks S.L."/>
            <person name="Anim B.N."/>
            <person name="Anosike U.S."/>
            <person name="Attaway T."/>
            <person name="Bandaranaike D.P."/>
            <person name="Battles P.K."/>
            <person name="Bell S.N."/>
            <person name="Bell A.V."/>
            <person name="Beltran B."/>
            <person name="Bickham C."/>
            <person name="Bustamante Y."/>
            <person name="Caleb T."/>
            <person name="Canada A."/>
            <person name="Cardenas V."/>
            <person name="Carter K."/>
            <person name="Chacko J."/>
            <person name="Chandrabose M.N."/>
            <person name="Chavez D."/>
            <person name="Chavez A."/>
            <person name="Chen L."/>
            <person name="Chu H.-S."/>
            <person name="Claassen K.J."/>
            <person name="Cockrell R."/>
            <person name="Collins M."/>
            <person name="Cooper J.A."/>
            <person name="Cree A."/>
            <person name="Curry S.M."/>
            <person name="Da Y."/>
            <person name="Dao M.D."/>
            <person name="Das B."/>
            <person name="Davila M.-L."/>
            <person name="Davy-Carroll L."/>
            <person name="Denson S."/>
            <person name="Dinh H."/>
            <person name="Ebong V.E."/>
            <person name="Edwards J.R."/>
            <person name="Egan A."/>
            <person name="El-Daye J."/>
            <person name="Escobedo L."/>
            <person name="Fernandez S."/>
            <person name="Fernando P.R."/>
            <person name="Flagg N."/>
            <person name="Forbes L.D."/>
            <person name="Fowler R.G."/>
            <person name="Fu Q."/>
            <person name="Gabisi R.A."/>
            <person name="Ganer J."/>
            <person name="Garbino Pronczuk A."/>
            <person name="Garcia R.M."/>
            <person name="Garner T."/>
            <person name="Garrett T.E."/>
            <person name="Gonzalez D.A."/>
            <person name="Hamid H."/>
            <person name="Hawkins E.S."/>
            <person name="Hirani K."/>
            <person name="Hogues M.E."/>
            <person name="Hollins B."/>
            <person name="Hsiao C.-H."/>
            <person name="Jabil R."/>
            <person name="James M.L."/>
            <person name="Jhangiani S.N."/>
            <person name="Johnson B."/>
            <person name="Johnson Q."/>
            <person name="Joshi V."/>
            <person name="Kalu J.B."/>
            <person name="Kam C."/>
            <person name="Kashfia A."/>
            <person name="Keebler J."/>
            <person name="Kisamo H."/>
            <person name="Kovar C.L."/>
            <person name="Lago L.A."/>
            <person name="Lai C.-Y."/>
            <person name="Laidlaw J."/>
            <person name="Lara F."/>
            <person name="Le T.-K."/>
            <person name="Lee S.L."/>
            <person name="Legall F.H."/>
            <person name="Lemon S.J."/>
            <person name="Lewis L.R."/>
            <person name="Li B."/>
            <person name="Liu Y."/>
            <person name="Liu Y.-S."/>
            <person name="Lopez J."/>
            <person name="Lozado R.J."/>
            <person name="Lu J."/>
            <person name="Madu R.C."/>
            <person name="Maheshwari M."/>
            <person name="Maheshwari R."/>
            <person name="Malloy K."/>
            <person name="Martinez E."/>
            <person name="Mathew T."/>
            <person name="Mercado I.C."/>
            <person name="Mercado C."/>
            <person name="Meyer B."/>
            <person name="Montgomery K."/>
            <person name="Morgan M.B."/>
            <person name="Munidasa M."/>
            <person name="Nazareth L.V."/>
            <person name="Nelson J."/>
            <person name="Ng B.M."/>
            <person name="Nguyen N.B."/>
            <person name="Nguyen P.Q."/>
            <person name="Nguyen T."/>
            <person name="Obregon M."/>
            <person name="Okwuonu G.O."/>
            <person name="Onwere C.G."/>
            <person name="Orozco G."/>
            <person name="Parra A."/>
            <person name="Patel S."/>
            <person name="Patil S."/>
            <person name="Perez A."/>
            <person name="Perez Y."/>
            <person name="Pham C."/>
            <person name="Primus E.L."/>
            <person name="Pu L.-L."/>
            <person name="Puazo M."/>
            <person name="Qin X."/>
            <person name="Quiroz J.B."/>
            <person name="Reese J."/>
            <person name="Richards S."/>
            <person name="Rives C.M."/>
            <person name="Robberts R."/>
            <person name="Ruiz S.J."/>
            <person name="Ruiz M.J."/>
            <person name="Santibanez J."/>
            <person name="Schneider B.W."/>
            <person name="Sisson I."/>
            <person name="Smith M."/>
            <person name="Sodergren E."/>
            <person name="Song X.-Z."/>
            <person name="Song B.B."/>
            <person name="Summersgill H."/>
            <person name="Thelus R."/>
            <person name="Thornton R.D."/>
            <person name="Trejos Z.Y."/>
            <person name="Usmani K."/>
            <person name="Vattathil S."/>
            <person name="Villasana D."/>
            <person name="Walker D.L."/>
            <person name="Wang S."/>
            <person name="Wang K."/>
            <person name="White C.S."/>
            <person name="Williams A.C."/>
            <person name="Williamson J."/>
            <person name="Wilson K."/>
            <person name="Woghiren I.O."/>
            <person name="Woodworth J.R."/>
            <person name="Worley K.C."/>
            <person name="Wright R.A."/>
            <person name="Wu W."/>
            <person name="Young L."/>
            <person name="Zhang L."/>
            <person name="Zhang J."/>
            <person name="Zhu Y."/>
            <person name="Muzny D.M."/>
            <person name="Weinstock G."/>
            <person name="Gibbs R.A."/>
        </authorList>
    </citation>
    <scope>NUCLEOTIDE SEQUENCE [LARGE SCALE GENOMIC DNA]</scope>
    <source>
        <strain evidence="4">LSR1</strain>
    </source>
</reference>
<dbReference type="InterPro" id="IPR046341">
    <property type="entry name" value="SET_dom_sf"/>
</dbReference>
<dbReference type="SUPFAM" id="SSF82199">
    <property type="entry name" value="SET domain"/>
    <property type="match status" value="1"/>
</dbReference>
<dbReference type="PROSITE" id="PS50280">
    <property type="entry name" value="SET"/>
    <property type="match status" value="1"/>
</dbReference>
<accession>A0A8R2F6L5</accession>
<reference evidence="3" key="2">
    <citation type="submission" date="2022-06" db="UniProtKB">
        <authorList>
            <consortium name="EnsemblMetazoa"/>
        </authorList>
    </citation>
    <scope>IDENTIFICATION</scope>
</reference>
<dbReference type="PANTHER" id="PTHR12977:SF4">
    <property type="entry name" value="HISTONE-LYSINE N-METHYLTRANSFERASE KMT5B"/>
    <property type="match status" value="1"/>
</dbReference>
<evidence type="ECO:0000259" key="2">
    <source>
        <dbReference type="PROSITE" id="PS50280"/>
    </source>
</evidence>
<evidence type="ECO:0000313" key="4">
    <source>
        <dbReference type="Proteomes" id="UP000007819"/>
    </source>
</evidence>
<feature type="compositionally biased region" description="Polar residues" evidence="1">
    <location>
        <begin position="214"/>
        <end position="231"/>
    </location>
</feature>
<keyword evidence="4" id="KW-1185">Reference proteome</keyword>
<dbReference type="PANTHER" id="PTHR12977">
    <property type="entry name" value="SUPPRESSOR OF VARIEGATION 4-20-RELATED"/>
    <property type="match status" value="1"/>
</dbReference>
<dbReference type="GeneID" id="103308751"/>
<evidence type="ECO:0000313" key="3">
    <source>
        <dbReference type="EnsemblMetazoa" id="XP_008180959.1"/>
    </source>
</evidence>
<dbReference type="CDD" id="cd10524">
    <property type="entry name" value="SET_Suv4-20-like"/>
    <property type="match status" value="1"/>
</dbReference>
<organism evidence="3 4">
    <name type="scientific">Acyrthosiphon pisum</name>
    <name type="common">Pea aphid</name>
    <dbReference type="NCBI Taxonomy" id="7029"/>
    <lineage>
        <taxon>Eukaryota</taxon>
        <taxon>Metazoa</taxon>
        <taxon>Ecdysozoa</taxon>
        <taxon>Arthropoda</taxon>
        <taxon>Hexapoda</taxon>
        <taxon>Insecta</taxon>
        <taxon>Pterygota</taxon>
        <taxon>Neoptera</taxon>
        <taxon>Paraneoptera</taxon>
        <taxon>Hemiptera</taxon>
        <taxon>Sternorrhyncha</taxon>
        <taxon>Aphidomorpha</taxon>
        <taxon>Aphidoidea</taxon>
        <taxon>Aphididae</taxon>
        <taxon>Macrosiphini</taxon>
        <taxon>Acyrthosiphon</taxon>
    </lineage>
</organism>
<feature type="domain" description="SET" evidence="2">
    <location>
        <begin position="6"/>
        <end position="112"/>
    </location>
</feature>